<evidence type="ECO:0000313" key="10">
    <source>
        <dbReference type="EMBL" id="MDQ8193548.1"/>
    </source>
</evidence>
<dbReference type="PANTHER" id="PTHR43654">
    <property type="entry name" value="GLUTAMATE 5-KINASE"/>
    <property type="match status" value="1"/>
</dbReference>
<evidence type="ECO:0000256" key="2">
    <source>
        <dbReference type="ARBA" id="ARBA00022605"/>
    </source>
</evidence>
<dbReference type="SMART" id="SM00359">
    <property type="entry name" value="PUA"/>
    <property type="match status" value="1"/>
</dbReference>
<comment type="catalytic activity">
    <reaction evidence="8">
        <text>L-glutamate + ATP = L-glutamyl 5-phosphate + ADP</text>
        <dbReference type="Rhea" id="RHEA:14877"/>
        <dbReference type="ChEBI" id="CHEBI:29985"/>
        <dbReference type="ChEBI" id="CHEBI:30616"/>
        <dbReference type="ChEBI" id="CHEBI:58274"/>
        <dbReference type="ChEBI" id="CHEBI:456216"/>
        <dbReference type="EC" id="2.7.2.11"/>
    </reaction>
</comment>
<dbReference type="InterPro" id="IPR002478">
    <property type="entry name" value="PUA"/>
</dbReference>
<evidence type="ECO:0000256" key="6">
    <source>
        <dbReference type="ARBA" id="ARBA00022777"/>
    </source>
</evidence>
<dbReference type="InterPro" id="IPR015947">
    <property type="entry name" value="PUA-like_sf"/>
</dbReference>
<evidence type="ECO:0000313" key="11">
    <source>
        <dbReference type="Proteomes" id="UP001243717"/>
    </source>
</evidence>
<evidence type="ECO:0000256" key="4">
    <source>
        <dbReference type="ARBA" id="ARBA00022679"/>
    </source>
</evidence>
<dbReference type="EC" id="2.7.2.11" evidence="8"/>
<dbReference type="InterPro" id="IPR001048">
    <property type="entry name" value="Asp/Glu/Uridylate_kinase"/>
</dbReference>
<keyword evidence="4 8" id="KW-0808">Transferase</keyword>
<dbReference type="Pfam" id="PF00696">
    <property type="entry name" value="AA_kinase"/>
    <property type="match status" value="1"/>
</dbReference>
<evidence type="ECO:0000256" key="3">
    <source>
        <dbReference type="ARBA" id="ARBA00022650"/>
    </source>
</evidence>
<keyword evidence="11" id="KW-1185">Reference proteome</keyword>
<keyword evidence="2 8" id="KW-0028">Amino-acid biosynthesis</keyword>
<dbReference type="InterPro" id="IPR001057">
    <property type="entry name" value="Glu/AcGlu_kinase"/>
</dbReference>
<comment type="subcellular location">
    <subcellularLocation>
        <location evidence="8">Cytoplasm</location>
    </subcellularLocation>
</comment>
<evidence type="ECO:0000256" key="8">
    <source>
        <dbReference type="HAMAP-Rule" id="MF_00456"/>
    </source>
</evidence>
<dbReference type="PROSITE" id="PS50890">
    <property type="entry name" value="PUA"/>
    <property type="match status" value="1"/>
</dbReference>
<name>A0ABU1AH82_9BACT</name>
<dbReference type="Proteomes" id="UP001243717">
    <property type="component" value="Unassembled WGS sequence"/>
</dbReference>
<comment type="pathway">
    <text evidence="8">Amino-acid biosynthesis; L-proline biosynthesis; L-glutamate 5-semialdehyde from L-glutamate: step 1/2.</text>
</comment>
<keyword evidence="7 8" id="KW-0067">ATP-binding</keyword>
<evidence type="ECO:0000256" key="1">
    <source>
        <dbReference type="ARBA" id="ARBA00022490"/>
    </source>
</evidence>
<comment type="similarity">
    <text evidence="8">Belongs to the glutamate 5-kinase family.</text>
</comment>
<feature type="binding site" evidence="8">
    <location>
        <position position="140"/>
    </location>
    <ligand>
        <name>substrate</name>
    </ligand>
</feature>
<dbReference type="PIRSF" id="PIRSF000729">
    <property type="entry name" value="GK"/>
    <property type="match status" value="1"/>
</dbReference>
<dbReference type="EMBL" id="JARXIC010000004">
    <property type="protein sequence ID" value="MDQ8193548.1"/>
    <property type="molecule type" value="Genomic_DNA"/>
</dbReference>
<feature type="domain" description="PUA" evidence="9">
    <location>
        <begin position="276"/>
        <end position="355"/>
    </location>
</feature>
<feature type="binding site" evidence="8">
    <location>
        <position position="13"/>
    </location>
    <ligand>
        <name>ATP</name>
        <dbReference type="ChEBI" id="CHEBI:30616"/>
    </ligand>
</feature>
<feature type="binding site" evidence="8">
    <location>
        <position position="53"/>
    </location>
    <ligand>
        <name>substrate</name>
    </ligand>
</feature>
<dbReference type="PRINTS" id="PR00474">
    <property type="entry name" value="GLU5KINASE"/>
</dbReference>
<keyword evidence="1 8" id="KW-0963">Cytoplasm</keyword>
<reference evidence="10 11" key="1">
    <citation type="submission" date="2023-04" db="EMBL/GenBank/DDBJ databases">
        <title>A novel bacteria isolated from coastal sediment.</title>
        <authorList>
            <person name="Liu X.-J."/>
            <person name="Du Z.-J."/>
        </authorList>
    </citation>
    <scope>NUCLEOTIDE SEQUENCE [LARGE SCALE GENOMIC DNA]</scope>
    <source>
        <strain evidence="10 11">SDUM461004</strain>
    </source>
</reference>
<accession>A0ABU1AH82</accession>
<comment type="caution">
    <text evidence="10">The sequence shown here is derived from an EMBL/GenBank/DDBJ whole genome shotgun (WGS) entry which is preliminary data.</text>
</comment>
<organism evidence="10 11">
    <name type="scientific">Thalassobacterium sedimentorum</name>
    <dbReference type="NCBI Taxonomy" id="3041258"/>
    <lineage>
        <taxon>Bacteria</taxon>
        <taxon>Pseudomonadati</taxon>
        <taxon>Verrucomicrobiota</taxon>
        <taxon>Opitutia</taxon>
        <taxon>Puniceicoccales</taxon>
        <taxon>Coraliomargaritaceae</taxon>
        <taxon>Thalassobacterium</taxon>
    </lineage>
</organism>
<keyword evidence="5 8" id="KW-0547">Nucleotide-binding</keyword>
<dbReference type="SUPFAM" id="SSF53633">
    <property type="entry name" value="Carbamate kinase-like"/>
    <property type="match status" value="1"/>
</dbReference>
<dbReference type="SUPFAM" id="SSF88697">
    <property type="entry name" value="PUA domain-like"/>
    <property type="match status" value="1"/>
</dbReference>
<dbReference type="GO" id="GO:0004349">
    <property type="term" value="F:glutamate 5-kinase activity"/>
    <property type="evidence" value="ECO:0007669"/>
    <property type="project" value="UniProtKB-EC"/>
</dbReference>
<dbReference type="Pfam" id="PF01472">
    <property type="entry name" value="PUA"/>
    <property type="match status" value="1"/>
</dbReference>
<dbReference type="PANTHER" id="PTHR43654:SF1">
    <property type="entry name" value="ISOPENTENYL PHOSPHATE KINASE"/>
    <property type="match status" value="1"/>
</dbReference>
<dbReference type="InterPro" id="IPR036974">
    <property type="entry name" value="PUA_sf"/>
</dbReference>
<dbReference type="InterPro" id="IPR036393">
    <property type="entry name" value="AceGlu_kinase-like_sf"/>
</dbReference>
<dbReference type="NCBIfam" id="TIGR01027">
    <property type="entry name" value="proB"/>
    <property type="match status" value="1"/>
</dbReference>
<gene>
    <name evidence="8 10" type="primary">proB</name>
    <name evidence="10" type="ORF">QEH59_03870</name>
</gene>
<dbReference type="CDD" id="cd21157">
    <property type="entry name" value="PUA_G5K"/>
    <property type="match status" value="1"/>
</dbReference>
<dbReference type="Gene3D" id="3.40.1160.10">
    <property type="entry name" value="Acetylglutamate kinase-like"/>
    <property type="match status" value="1"/>
</dbReference>
<evidence type="ECO:0000256" key="5">
    <source>
        <dbReference type="ARBA" id="ARBA00022741"/>
    </source>
</evidence>
<protein>
    <recommendedName>
        <fullName evidence="8">Glutamate 5-kinase</fullName>
        <ecNumber evidence="8">2.7.2.11</ecNumber>
    </recommendedName>
    <alternativeName>
        <fullName evidence="8">Gamma-glutamyl kinase</fullName>
        <shortName evidence="8">GK</shortName>
    </alternativeName>
</protein>
<dbReference type="CDD" id="cd04242">
    <property type="entry name" value="AAK_G5K_ProB"/>
    <property type="match status" value="1"/>
</dbReference>
<dbReference type="InterPro" id="IPR041739">
    <property type="entry name" value="G5K_ProB"/>
</dbReference>
<dbReference type="InterPro" id="IPR005715">
    <property type="entry name" value="Glu_5kinase/COase_Synthase"/>
</dbReference>
<proteinExistence type="inferred from homology"/>
<keyword evidence="3 8" id="KW-0641">Proline biosynthesis</keyword>
<keyword evidence="6 8" id="KW-0418">Kinase</keyword>
<comment type="function">
    <text evidence="8">Catalyzes the transfer of a phosphate group to glutamate to form L-glutamate 5-phosphate.</text>
</comment>
<dbReference type="HAMAP" id="MF_00456">
    <property type="entry name" value="ProB"/>
    <property type="match status" value="1"/>
</dbReference>
<evidence type="ECO:0000259" key="9">
    <source>
        <dbReference type="SMART" id="SM00359"/>
    </source>
</evidence>
<feature type="binding site" evidence="8">
    <location>
        <position position="152"/>
    </location>
    <ligand>
        <name>substrate</name>
    </ligand>
</feature>
<dbReference type="Gene3D" id="2.30.130.10">
    <property type="entry name" value="PUA domain"/>
    <property type="match status" value="1"/>
</dbReference>
<evidence type="ECO:0000256" key="7">
    <source>
        <dbReference type="ARBA" id="ARBA00022840"/>
    </source>
</evidence>
<dbReference type="InterPro" id="IPR011529">
    <property type="entry name" value="Glu_5kinase"/>
</dbReference>
<sequence>MNPLNHAKRIVIKLGTGVLTSGIGNLNTARIATLCGQVNALRQRGIEVILVSSGAVGLGMGKLQLDKRPKDLATLQACAAVGQSILINNWQQGFDPHGLTVAQILLTREDLRARHRHNAVFNTVERLLANGAVPIVNENDTVSAAEIKFGDNDTLSALVASVTNADMLFILSNIPGLIDMQGTGQVVATVPAITPEIEAMAQGTKHTTSVGGMISKLSAAKIAHRAGCGVIIGSGSDPELFNKLLKGESVGTYFVPSQEPVKSHKRWIAIQDDTHGSITVDAGAVEALVKRGKSLLAAGIINCEGPFESGDVVQIHAPDAAIIAHGIVNYDMERIQAKLPELEDNVVIHRDHLVLL</sequence>
<comment type="caution">
    <text evidence="8">Lacks conserved residue(s) required for the propagation of feature annotation.</text>
</comment>